<reference evidence="1" key="1">
    <citation type="submission" date="2022-11" db="EMBL/GenBank/DDBJ databases">
        <title>Complete genome sequence of Methanogenium organophilum DSM 3596.</title>
        <authorList>
            <person name="Chen S.-C."/>
            <person name="Lai S.-J."/>
            <person name="You Y.-T."/>
        </authorList>
    </citation>
    <scope>NUCLEOTIDE SEQUENCE</scope>
    <source>
        <strain evidence="1">DSM 3596</strain>
    </source>
</reference>
<dbReference type="RefSeq" id="WP_268185746.1">
    <property type="nucleotide sequence ID" value="NZ_CP113361.1"/>
</dbReference>
<dbReference type="Proteomes" id="UP001163096">
    <property type="component" value="Chromosome"/>
</dbReference>
<sequence length="352" mass="39481">MNVAIAGAGIAGGYLAGLLEKRGIVPDVYDGALHTTTCKCRSCGWGVPMGIQTYLTDVGLDLNDYLIEPMSPMHFDDLVAGTPLCTIHKPRLLQDFRKKATMKRQNVGMDELDDYDIVVDATGIHRALLPPCRSDLALPTLQHRVSVECEGTTRLEAGVYGNRIPGLGYLWIFPVGHDQYHIGIGGIGPIKHENILERFYRESSERFSFAIKCSCQDSIRVASPYHSTPFYERRERSDGTSQLIIGVGESIGTVSPFTGEGIVHSLECAKILADTWPNPERYTRSVLARFAWMKRERETLDYLLSTEGKGGPRMRDRWRFFRSARRSEIELPMIEAFKQMGSLSLWVENTDC</sequence>
<dbReference type="PANTHER" id="PTHR42685:SF21">
    <property type="entry name" value="DEHYDROGENASE (FLAVOPROTEIN)-LIKE PROTEIN"/>
    <property type="match status" value="1"/>
</dbReference>
<evidence type="ECO:0008006" key="3">
    <source>
        <dbReference type="Google" id="ProtNLM"/>
    </source>
</evidence>
<keyword evidence="2" id="KW-1185">Reference proteome</keyword>
<dbReference type="PANTHER" id="PTHR42685">
    <property type="entry name" value="GERANYLGERANYL DIPHOSPHATE REDUCTASE"/>
    <property type="match status" value="1"/>
</dbReference>
<dbReference type="KEGG" id="mou:OU421_08890"/>
<gene>
    <name evidence="1" type="ORF">OU421_08890</name>
</gene>
<proteinExistence type="predicted"/>
<accession>A0A9X9S2A9</accession>
<dbReference type="GeneID" id="76835214"/>
<dbReference type="EMBL" id="CP113361">
    <property type="protein sequence ID" value="WAI00544.1"/>
    <property type="molecule type" value="Genomic_DNA"/>
</dbReference>
<dbReference type="InterPro" id="IPR036188">
    <property type="entry name" value="FAD/NAD-bd_sf"/>
</dbReference>
<evidence type="ECO:0000313" key="2">
    <source>
        <dbReference type="Proteomes" id="UP001163096"/>
    </source>
</evidence>
<dbReference type="InterPro" id="IPR050407">
    <property type="entry name" value="Geranylgeranyl_reductase"/>
</dbReference>
<protein>
    <recommendedName>
        <fullName evidence="3">NAD(P)/FAD-dependent oxidoreductase</fullName>
    </recommendedName>
</protein>
<dbReference type="AlphaFoldDB" id="A0A9X9S2A9"/>
<dbReference type="SUPFAM" id="SSF51905">
    <property type="entry name" value="FAD/NAD(P)-binding domain"/>
    <property type="match status" value="1"/>
</dbReference>
<name>A0A9X9S2A9_METOG</name>
<organism evidence="1 2">
    <name type="scientific">Methanogenium organophilum</name>
    <dbReference type="NCBI Taxonomy" id="2199"/>
    <lineage>
        <taxon>Archaea</taxon>
        <taxon>Methanobacteriati</taxon>
        <taxon>Methanobacteriota</taxon>
        <taxon>Stenosarchaea group</taxon>
        <taxon>Methanomicrobia</taxon>
        <taxon>Methanomicrobiales</taxon>
        <taxon>Methanomicrobiaceae</taxon>
        <taxon>Methanogenium</taxon>
    </lineage>
</organism>
<evidence type="ECO:0000313" key="1">
    <source>
        <dbReference type="EMBL" id="WAI00544.1"/>
    </source>
</evidence>
<dbReference type="Gene3D" id="3.50.50.60">
    <property type="entry name" value="FAD/NAD(P)-binding domain"/>
    <property type="match status" value="1"/>
</dbReference>